<evidence type="ECO:0000259" key="3">
    <source>
        <dbReference type="PROSITE" id="PS50801"/>
    </source>
</evidence>
<dbReference type="PROSITE" id="PS50801">
    <property type="entry name" value="STAS"/>
    <property type="match status" value="1"/>
</dbReference>
<feature type="domain" description="STAS" evidence="3">
    <location>
        <begin position="4"/>
        <end position="114"/>
    </location>
</feature>
<comment type="caution">
    <text evidence="4">The sequence shown here is derived from an EMBL/GenBank/DDBJ whole genome shotgun (WGS) entry which is preliminary data.</text>
</comment>
<evidence type="ECO:0000313" key="5">
    <source>
        <dbReference type="Proteomes" id="UP000031675"/>
    </source>
</evidence>
<evidence type="ECO:0000256" key="2">
    <source>
        <dbReference type="RuleBase" id="RU003749"/>
    </source>
</evidence>
<dbReference type="AlphaFoldDB" id="A0A0C2J8D4"/>
<dbReference type="InterPro" id="IPR003658">
    <property type="entry name" value="Anti-sigma_ant"/>
</dbReference>
<dbReference type="RefSeq" id="WP_040274856.1">
    <property type="nucleotide sequence ID" value="NZ_JROO01000032.1"/>
</dbReference>
<accession>A0A0C2J8D4</accession>
<reference evidence="5" key="1">
    <citation type="journal article" date="2015" name="Chem. Biol.">
        <title>Structure, bioactivity, and resistance mechanism of streptomonomicin, an unusual lasso Peptide from an understudied halophilic actinomycete.</title>
        <authorList>
            <person name="Metelev M."/>
            <person name="Tietz J.I."/>
            <person name="Melby J.O."/>
            <person name="Blair P.M."/>
            <person name="Zhu L."/>
            <person name="Livnat I."/>
            <person name="Severinov K."/>
            <person name="Mitchell D.A."/>
        </authorList>
    </citation>
    <scope>NUCLEOTIDE SEQUENCE [LARGE SCALE GENOMIC DNA]</scope>
    <source>
        <strain evidence="5">YIM 90003</strain>
    </source>
</reference>
<proteinExistence type="inferred from homology"/>
<dbReference type="SUPFAM" id="SSF52091">
    <property type="entry name" value="SpoIIaa-like"/>
    <property type="match status" value="1"/>
</dbReference>
<protein>
    <recommendedName>
        <fullName evidence="2">Anti-sigma factor antagonist</fullName>
    </recommendedName>
</protein>
<dbReference type="EMBL" id="JROO01000032">
    <property type="protein sequence ID" value="KIH97721.1"/>
    <property type="molecule type" value="Genomic_DNA"/>
</dbReference>
<sequence length="121" mass="12794">MAALKITRRDRDDGVVLVLSGEIDMAAEEQFNRAVREAVDARPQGRLVLDFTKLAFIDSSGLRVLIQAHKAAKAAGGSLAVASVSDRIARLLHVTAIDTRVPVFPSVEAALAAPQESSSAS</sequence>
<dbReference type="STRING" id="183763.LP52_16800"/>
<dbReference type="GO" id="GO:0043856">
    <property type="term" value="F:anti-sigma factor antagonist activity"/>
    <property type="evidence" value="ECO:0007669"/>
    <property type="project" value="InterPro"/>
</dbReference>
<name>A0A0C2J8D4_9ACTN</name>
<dbReference type="OrthoDB" id="9793697at2"/>
<organism evidence="4 5">
    <name type="scientific">Streptomonospora alba</name>
    <dbReference type="NCBI Taxonomy" id="183763"/>
    <lineage>
        <taxon>Bacteria</taxon>
        <taxon>Bacillati</taxon>
        <taxon>Actinomycetota</taxon>
        <taxon>Actinomycetes</taxon>
        <taxon>Streptosporangiales</taxon>
        <taxon>Nocardiopsidaceae</taxon>
        <taxon>Streptomonospora</taxon>
    </lineage>
</organism>
<dbReference type="InterPro" id="IPR002645">
    <property type="entry name" value="STAS_dom"/>
</dbReference>
<dbReference type="PANTHER" id="PTHR33495:SF2">
    <property type="entry name" value="ANTI-SIGMA FACTOR ANTAGONIST TM_1081-RELATED"/>
    <property type="match status" value="1"/>
</dbReference>
<keyword evidence="5" id="KW-1185">Reference proteome</keyword>
<dbReference type="Proteomes" id="UP000031675">
    <property type="component" value="Unassembled WGS sequence"/>
</dbReference>
<gene>
    <name evidence="4" type="ORF">LP52_16800</name>
</gene>
<dbReference type="CDD" id="cd07043">
    <property type="entry name" value="STAS_anti-anti-sigma_factors"/>
    <property type="match status" value="1"/>
</dbReference>
<dbReference type="InterPro" id="IPR036513">
    <property type="entry name" value="STAS_dom_sf"/>
</dbReference>
<comment type="similarity">
    <text evidence="1 2">Belongs to the anti-sigma-factor antagonist family.</text>
</comment>
<evidence type="ECO:0000256" key="1">
    <source>
        <dbReference type="ARBA" id="ARBA00009013"/>
    </source>
</evidence>
<dbReference type="Gene3D" id="3.30.750.24">
    <property type="entry name" value="STAS domain"/>
    <property type="match status" value="1"/>
</dbReference>
<dbReference type="PANTHER" id="PTHR33495">
    <property type="entry name" value="ANTI-SIGMA FACTOR ANTAGONIST TM_1081-RELATED-RELATED"/>
    <property type="match status" value="1"/>
</dbReference>
<evidence type="ECO:0000313" key="4">
    <source>
        <dbReference type="EMBL" id="KIH97721.1"/>
    </source>
</evidence>
<dbReference type="Pfam" id="PF01740">
    <property type="entry name" value="STAS"/>
    <property type="match status" value="1"/>
</dbReference>
<dbReference type="NCBIfam" id="TIGR00377">
    <property type="entry name" value="ant_ant_sig"/>
    <property type="match status" value="1"/>
</dbReference>